<dbReference type="EMBL" id="SZYD01000003">
    <property type="protein sequence ID" value="KAD6795985.1"/>
    <property type="molecule type" value="Genomic_DNA"/>
</dbReference>
<dbReference type="GO" id="GO:0080043">
    <property type="term" value="F:quercetin 3-O-glucosyltransferase activity"/>
    <property type="evidence" value="ECO:0007669"/>
    <property type="project" value="TreeGrafter"/>
</dbReference>
<evidence type="ECO:0000313" key="3">
    <source>
        <dbReference type="EMBL" id="KAD6795985.1"/>
    </source>
</evidence>
<keyword evidence="4" id="KW-1185">Reference proteome</keyword>
<dbReference type="FunFam" id="3.40.50.2000:FF:000108">
    <property type="entry name" value="UDP-glycosyltransferase 83A1"/>
    <property type="match status" value="1"/>
</dbReference>
<keyword evidence="2" id="KW-0808">Transferase</keyword>
<comment type="similarity">
    <text evidence="1">Belongs to the UDP-glycosyltransferase family.</text>
</comment>
<accession>A0A5N6PS13</accession>
<dbReference type="Pfam" id="PF00201">
    <property type="entry name" value="UDPGT"/>
    <property type="match status" value="1"/>
</dbReference>
<gene>
    <name evidence="3" type="ORF">E3N88_06881</name>
</gene>
<dbReference type="GO" id="GO:0080044">
    <property type="term" value="F:quercetin 7-O-glucosyltransferase activity"/>
    <property type="evidence" value="ECO:0007669"/>
    <property type="project" value="TreeGrafter"/>
</dbReference>
<dbReference type="Proteomes" id="UP000326396">
    <property type="component" value="Linkage Group LG11"/>
</dbReference>
<dbReference type="Gene3D" id="3.40.50.2000">
    <property type="entry name" value="Glycogen Phosphorylase B"/>
    <property type="match status" value="2"/>
</dbReference>
<dbReference type="PROSITE" id="PS00018">
    <property type="entry name" value="EF_HAND_1"/>
    <property type="match status" value="1"/>
</dbReference>
<evidence type="ECO:0008006" key="5">
    <source>
        <dbReference type="Google" id="ProtNLM"/>
    </source>
</evidence>
<protein>
    <recommendedName>
        <fullName evidence="5">EF-hand domain-containing protein</fullName>
    </recommendedName>
</protein>
<organism evidence="3 4">
    <name type="scientific">Mikania micrantha</name>
    <name type="common">bitter vine</name>
    <dbReference type="NCBI Taxonomy" id="192012"/>
    <lineage>
        <taxon>Eukaryota</taxon>
        <taxon>Viridiplantae</taxon>
        <taxon>Streptophyta</taxon>
        <taxon>Embryophyta</taxon>
        <taxon>Tracheophyta</taxon>
        <taxon>Spermatophyta</taxon>
        <taxon>Magnoliopsida</taxon>
        <taxon>eudicotyledons</taxon>
        <taxon>Gunneridae</taxon>
        <taxon>Pentapetalae</taxon>
        <taxon>asterids</taxon>
        <taxon>campanulids</taxon>
        <taxon>Asterales</taxon>
        <taxon>Asteraceae</taxon>
        <taxon>Asteroideae</taxon>
        <taxon>Heliantheae alliance</taxon>
        <taxon>Eupatorieae</taxon>
        <taxon>Mikania</taxon>
    </lineage>
</organism>
<dbReference type="AlphaFoldDB" id="A0A5N6PS13"/>
<dbReference type="SUPFAM" id="SSF53756">
    <property type="entry name" value="UDP-Glycosyltransferase/glycogen phosphorylase"/>
    <property type="match status" value="1"/>
</dbReference>
<dbReference type="InterPro" id="IPR002213">
    <property type="entry name" value="UDP_glucos_trans"/>
</dbReference>
<dbReference type="OrthoDB" id="5835829at2759"/>
<dbReference type="FunFam" id="3.40.50.2000:FF:000061">
    <property type="entry name" value="UDP-glycosyltransferase 83A1"/>
    <property type="match status" value="1"/>
</dbReference>
<evidence type="ECO:0000313" key="4">
    <source>
        <dbReference type="Proteomes" id="UP000326396"/>
    </source>
</evidence>
<evidence type="ECO:0000256" key="1">
    <source>
        <dbReference type="ARBA" id="ARBA00009995"/>
    </source>
</evidence>
<dbReference type="PANTHER" id="PTHR11926:SF1412">
    <property type="entry name" value="UDP-GLYCOSYLTRANSFERASE 83A1-LIKE"/>
    <property type="match status" value="1"/>
</dbReference>
<dbReference type="PANTHER" id="PTHR11926">
    <property type="entry name" value="GLUCOSYL/GLUCURONOSYL TRANSFERASES"/>
    <property type="match status" value="1"/>
</dbReference>
<dbReference type="CDD" id="cd03784">
    <property type="entry name" value="GT1_Gtf-like"/>
    <property type="match status" value="1"/>
</dbReference>
<proteinExistence type="inferred from homology"/>
<comment type="caution">
    <text evidence="3">The sequence shown here is derived from an EMBL/GenBank/DDBJ whole genome shotgun (WGS) entry which is preliminary data.</text>
</comment>
<name>A0A5N6PS13_9ASTR</name>
<evidence type="ECO:0000256" key="2">
    <source>
        <dbReference type="ARBA" id="ARBA00022679"/>
    </source>
</evidence>
<sequence>MKKTHVLLIPYPAQGHVTPLMEVARCLTSNGLKVTFVNTDFTHKRVVSACSEIHGLSDMMQMVSIPDGMEPFDDRSDLGKLTKAMFQLMPIKLEELINEINKKDDEKIACIVADCYMGWVARVARKMGIRLATFCPSSAAVLAVILSLQKLKDDEVINSSGIIVNDQKIQLSTTMPFMNPTQFVWACIGDSATNQIFFDFLVIDGKEAAEAADHIICNSTMDLEPGAFTLFPKMLPIGPLLATIKSTRQAGHFWNEDSTCLTWLDHQPVSSVIYVAFGSITIFDQTQFEELALGLELTQNPFLWVVRLGTSDNIDYVYPSGFIERIGNRGKVVSWAPQQEVLNHPSVACFISHCGWNSTMEGVSNGVPFLCWPYFADQFFNKTYICDIWKNGVGLDKDDTGVVTREEIKSKVEQLLSNNIVKDNALILQKKVMDRVRPENSSNKNLMKFVDWVKEGDEHVLLNETCK</sequence>
<dbReference type="InterPro" id="IPR018247">
    <property type="entry name" value="EF_Hand_1_Ca_BS"/>
</dbReference>
<reference evidence="3 4" key="1">
    <citation type="submission" date="2019-05" db="EMBL/GenBank/DDBJ databases">
        <title>Mikania micrantha, genome provides insights into the molecular mechanism of rapid growth.</title>
        <authorList>
            <person name="Liu B."/>
        </authorList>
    </citation>
    <scope>NUCLEOTIDE SEQUENCE [LARGE SCALE GENOMIC DNA]</scope>
    <source>
        <strain evidence="3">NLD-2019</strain>
        <tissue evidence="3">Leaf</tissue>
    </source>
</reference>